<evidence type="ECO:0000313" key="2">
    <source>
        <dbReference type="Proteomes" id="UP000830671"/>
    </source>
</evidence>
<evidence type="ECO:0000313" key="1">
    <source>
        <dbReference type="EMBL" id="UQC82335.1"/>
    </source>
</evidence>
<accession>A0A9Q8SRY9</accession>
<name>A0A9Q8SRY9_9PEZI</name>
<dbReference type="RefSeq" id="XP_049143958.1">
    <property type="nucleotide sequence ID" value="XM_049286815.1"/>
</dbReference>
<dbReference type="KEGG" id="clup:CLUP02_07823"/>
<gene>
    <name evidence="1" type="ORF">CLUP02_07823</name>
</gene>
<protein>
    <submittedName>
        <fullName evidence="1">Uncharacterized protein</fullName>
    </submittedName>
</protein>
<dbReference type="Proteomes" id="UP000830671">
    <property type="component" value="Chromosome 4"/>
</dbReference>
<reference evidence="1" key="1">
    <citation type="journal article" date="2021" name="Mol. Plant Microbe Interact.">
        <title>Complete Genome Sequence of the Plant-Pathogenic Fungus Colletotrichum lupini.</title>
        <authorList>
            <person name="Baroncelli R."/>
            <person name="Pensec F."/>
            <person name="Da Lio D."/>
            <person name="Boufleur T."/>
            <person name="Vicente I."/>
            <person name="Sarrocco S."/>
            <person name="Picot A."/>
            <person name="Baraldi E."/>
            <person name="Sukno S."/>
            <person name="Thon M."/>
            <person name="Le Floch G."/>
        </authorList>
    </citation>
    <scope>NUCLEOTIDE SEQUENCE</scope>
    <source>
        <strain evidence="1">IMI 504893</strain>
    </source>
</reference>
<proteinExistence type="predicted"/>
<dbReference type="EMBL" id="CP019476">
    <property type="protein sequence ID" value="UQC82335.1"/>
    <property type="molecule type" value="Genomic_DNA"/>
</dbReference>
<keyword evidence="2" id="KW-1185">Reference proteome</keyword>
<dbReference type="GeneID" id="73341825"/>
<dbReference type="AlphaFoldDB" id="A0A9Q8SRY9"/>
<organism evidence="1 2">
    <name type="scientific">Colletotrichum lupini</name>
    <dbReference type="NCBI Taxonomy" id="145971"/>
    <lineage>
        <taxon>Eukaryota</taxon>
        <taxon>Fungi</taxon>
        <taxon>Dikarya</taxon>
        <taxon>Ascomycota</taxon>
        <taxon>Pezizomycotina</taxon>
        <taxon>Sordariomycetes</taxon>
        <taxon>Hypocreomycetidae</taxon>
        <taxon>Glomerellales</taxon>
        <taxon>Glomerellaceae</taxon>
        <taxon>Colletotrichum</taxon>
        <taxon>Colletotrichum acutatum species complex</taxon>
    </lineage>
</organism>
<sequence>MYDLRADTRQFLLLTLRPAKPVLKHNIQKRAGNWARRWVGCRPLLACSICGGSTLPRS</sequence>